<dbReference type="Gene3D" id="3.40.605.10">
    <property type="entry name" value="Aldehyde Dehydrogenase, Chain A, domain 1"/>
    <property type="match status" value="1"/>
</dbReference>
<dbReference type="EMBL" id="JBAHYK010003977">
    <property type="protein sequence ID" value="KAL0563077.1"/>
    <property type="molecule type" value="Genomic_DNA"/>
</dbReference>
<dbReference type="InterPro" id="IPR012394">
    <property type="entry name" value="Aldehyde_DH_NAD(P)"/>
</dbReference>
<name>A0ABR3EJL5_9AGAR</name>
<dbReference type="PANTHER" id="PTHR43570:SF16">
    <property type="entry name" value="ALDEHYDE DEHYDROGENASE TYPE III, ISOFORM Q"/>
    <property type="match status" value="1"/>
</dbReference>
<proteinExistence type="inferred from homology"/>
<comment type="caution">
    <text evidence="4">The sequence shown here is derived from an EMBL/GenBank/DDBJ whole genome shotgun (WGS) entry which is preliminary data.</text>
</comment>
<evidence type="ECO:0000256" key="2">
    <source>
        <dbReference type="ARBA" id="ARBA00023002"/>
    </source>
</evidence>
<reference evidence="4 5" key="1">
    <citation type="submission" date="2024-02" db="EMBL/GenBank/DDBJ databases">
        <title>A draft genome for the cacao thread blight pathogen Marasmius crinis-equi.</title>
        <authorList>
            <person name="Cohen S.P."/>
            <person name="Baruah I.K."/>
            <person name="Amoako-Attah I."/>
            <person name="Bukari Y."/>
            <person name="Meinhardt L.W."/>
            <person name="Bailey B.A."/>
        </authorList>
    </citation>
    <scope>NUCLEOTIDE SEQUENCE [LARGE SCALE GENOMIC DNA]</scope>
    <source>
        <strain evidence="4 5">GH-76</strain>
    </source>
</reference>
<evidence type="ECO:0000256" key="1">
    <source>
        <dbReference type="ARBA" id="ARBA00009986"/>
    </source>
</evidence>
<dbReference type="InterPro" id="IPR016161">
    <property type="entry name" value="Ald_DH/histidinol_DH"/>
</dbReference>
<dbReference type="InterPro" id="IPR016162">
    <property type="entry name" value="Ald_DH_N"/>
</dbReference>
<organism evidence="4 5">
    <name type="scientific">Marasmius crinis-equi</name>
    <dbReference type="NCBI Taxonomy" id="585013"/>
    <lineage>
        <taxon>Eukaryota</taxon>
        <taxon>Fungi</taxon>
        <taxon>Dikarya</taxon>
        <taxon>Basidiomycota</taxon>
        <taxon>Agaricomycotina</taxon>
        <taxon>Agaricomycetes</taxon>
        <taxon>Agaricomycetidae</taxon>
        <taxon>Agaricales</taxon>
        <taxon>Marasmiineae</taxon>
        <taxon>Marasmiaceae</taxon>
        <taxon>Marasmius</taxon>
    </lineage>
</organism>
<evidence type="ECO:0000259" key="3">
    <source>
        <dbReference type="Pfam" id="PF00171"/>
    </source>
</evidence>
<dbReference type="InterPro" id="IPR015590">
    <property type="entry name" value="Aldehyde_DH_dom"/>
</dbReference>
<feature type="non-terminal residue" evidence="4">
    <location>
        <position position="219"/>
    </location>
</feature>
<dbReference type="SUPFAM" id="SSF53720">
    <property type="entry name" value="ALDH-like"/>
    <property type="match status" value="1"/>
</dbReference>
<keyword evidence="5" id="KW-1185">Reference proteome</keyword>
<gene>
    <name evidence="4" type="primary">HFD1_4</name>
    <name evidence="4" type="ORF">V5O48_018999</name>
</gene>
<dbReference type="Pfam" id="PF00171">
    <property type="entry name" value="Aldedh"/>
    <property type="match status" value="1"/>
</dbReference>
<accession>A0ABR3EJL5</accession>
<protein>
    <submittedName>
        <fullName evidence="4">Hexadecenal dehydrogenase</fullName>
    </submittedName>
</protein>
<evidence type="ECO:0000313" key="4">
    <source>
        <dbReference type="EMBL" id="KAL0563077.1"/>
    </source>
</evidence>
<evidence type="ECO:0000313" key="5">
    <source>
        <dbReference type="Proteomes" id="UP001465976"/>
    </source>
</evidence>
<comment type="similarity">
    <text evidence="1">Belongs to the aldehyde dehydrogenase family.</text>
</comment>
<feature type="domain" description="Aldehyde dehydrogenase" evidence="3">
    <location>
        <begin position="30"/>
        <end position="219"/>
    </location>
</feature>
<sequence length="219" mass="24605">MHMIGDIYHLDALPKMHAQLTDTFNSGKLKPLLYRKYQLLQLAKMIQENEERIQEALMADMMRPAFETNFAELTATLYELKNTYKHISSWSKPHKPPFSFHWSPHRRSIHKTPKGVVLIISPFNYPIFLSLVPLASALAAGNCVVIKPSDAVPKTSSLIEQLVKQYLDPEVVRVVNGGIQETSQLLELPWGHVLFTGSQKVGKIVAAAAAKHLTPVTLE</sequence>
<keyword evidence="2" id="KW-0560">Oxidoreductase</keyword>
<dbReference type="PANTHER" id="PTHR43570">
    <property type="entry name" value="ALDEHYDE DEHYDROGENASE"/>
    <property type="match status" value="1"/>
</dbReference>
<dbReference type="Proteomes" id="UP001465976">
    <property type="component" value="Unassembled WGS sequence"/>
</dbReference>